<evidence type="ECO:0000313" key="7">
    <source>
        <dbReference type="Proteomes" id="UP000031192"/>
    </source>
</evidence>
<keyword evidence="2 5" id="KW-0812">Transmembrane</keyword>
<dbReference type="Proteomes" id="UP000031192">
    <property type="component" value="Unassembled WGS sequence"/>
</dbReference>
<keyword evidence="3 5" id="KW-1133">Transmembrane helix</keyword>
<dbReference type="PANTHER" id="PTHR23501">
    <property type="entry name" value="MAJOR FACILITATOR SUPERFAMILY"/>
    <property type="match status" value="1"/>
</dbReference>
<dbReference type="PANTHER" id="PTHR23501:SF198">
    <property type="entry name" value="AZOLE RESISTANCE PROTEIN 1-RELATED"/>
    <property type="match status" value="1"/>
</dbReference>
<protein>
    <submittedName>
        <fullName evidence="6">Uncharacterized protein</fullName>
    </submittedName>
</protein>
<evidence type="ECO:0000256" key="4">
    <source>
        <dbReference type="ARBA" id="ARBA00023136"/>
    </source>
</evidence>
<dbReference type="GO" id="GO:0022857">
    <property type="term" value="F:transmembrane transporter activity"/>
    <property type="evidence" value="ECO:0007669"/>
    <property type="project" value="TreeGrafter"/>
</dbReference>
<accession>A0A0B4GSM4</accession>
<gene>
    <name evidence="6" type="ORF">MGU_07185</name>
</gene>
<comment type="subcellular location">
    <subcellularLocation>
        <location evidence="1">Membrane</location>
        <topology evidence="1">Multi-pass membrane protein</topology>
    </subcellularLocation>
</comment>
<dbReference type="HOGENOM" id="CLU_129425_0_0_1"/>
<dbReference type="GO" id="GO:0005886">
    <property type="term" value="C:plasma membrane"/>
    <property type="evidence" value="ECO:0007669"/>
    <property type="project" value="TreeGrafter"/>
</dbReference>
<reference evidence="6 7" key="1">
    <citation type="journal article" date="2014" name="Proc. Natl. Acad. Sci. U.S.A.">
        <title>Trajectory and genomic determinants of fungal-pathogen speciation and host adaptation.</title>
        <authorList>
            <person name="Hu X."/>
            <person name="Xiao G."/>
            <person name="Zheng P."/>
            <person name="Shang Y."/>
            <person name="Su Y."/>
            <person name="Zhang X."/>
            <person name="Liu X."/>
            <person name="Zhan S."/>
            <person name="St Leger R.J."/>
            <person name="Wang C."/>
        </authorList>
    </citation>
    <scope>NUCLEOTIDE SEQUENCE [LARGE SCALE GENOMIC DNA]</scope>
    <source>
        <strain evidence="6 7">ARSEF 977</strain>
    </source>
</reference>
<evidence type="ECO:0000313" key="6">
    <source>
        <dbReference type="EMBL" id="KID85648.1"/>
    </source>
</evidence>
<proteinExistence type="predicted"/>
<feature type="transmembrane region" description="Helical" evidence="5">
    <location>
        <begin position="155"/>
        <end position="176"/>
    </location>
</feature>
<evidence type="ECO:0000256" key="3">
    <source>
        <dbReference type="ARBA" id="ARBA00022989"/>
    </source>
</evidence>
<organism evidence="6 7">
    <name type="scientific">Metarhizium guizhouense (strain ARSEF 977)</name>
    <dbReference type="NCBI Taxonomy" id="1276136"/>
    <lineage>
        <taxon>Eukaryota</taxon>
        <taxon>Fungi</taxon>
        <taxon>Dikarya</taxon>
        <taxon>Ascomycota</taxon>
        <taxon>Pezizomycotina</taxon>
        <taxon>Sordariomycetes</taxon>
        <taxon>Hypocreomycetidae</taxon>
        <taxon>Hypocreales</taxon>
        <taxon>Clavicipitaceae</taxon>
        <taxon>Metarhizium</taxon>
    </lineage>
</organism>
<keyword evidence="4 5" id="KW-0472">Membrane</keyword>
<evidence type="ECO:0000256" key="1">
    <source>
        <dbReference type="ARBA" id="ARBA00004141"/>
    </source>
</evidence>
<feature type="transmembrane region" description="Helical" evidence="5">
    <location>
        <begin position="125"/>
        <end position="143"/>
    </location>
</feature>
<evidence type="ECO:0000256" key="5">
    <source>
        <dbReference type="SAM" id="Phobius"/>
    </source>
</evidence>
<evidence type="ECO:0000256" key="2">
    <source>
        <dbReference type="ARBA" id="ARBA00022692"/>
    </source>
</evidence>
<dbReference type="AlphaFoldDB" id="A0A0B4GSM4"/>
<feature type="transmembrane region" description="Helical" evidence="5">
    <location>
        <begin position="182"/>
        <end position="203"/>
    </location>
</feature>
<name>A0A0B4GSM4_METGA</name>
<dbReference type="EMBL" id="AZNH01000028">
    <property type="protein sequence ID" value="KID85648.1"/>
    <property type="molecule type" value="Genomic_DNA"/>
</dbReference>
<sequence length="218" mass="23432">MFILGRAVAGPGSAGLQNGAFKVIRHKFDLLGNHGLARSRILRQYIPVELGHCHGPAGRRRSYAWCLRVPGEAGRRQCHDAADHYSQAGTLDCVPDHGVPVYCFVRSELLPADLLPEHTGHYPPFAAASAVIVTIGSGLLATFDPFTPTAQWVGYEVFVGAGRGLGIQIAAIAILASTPARLVGMATATMVFCQTFSAWGIGWKGIRRKKDLIEGRET</sequence>
<comment type="caution">
    <text evidence="6">The sequence shown here is derived from an EMBL/GenBank/DDBJ whole genome shotgun (WGS) entry which is preliminary data.</text>
</comment>
<keyword evidence="7" id="KW-1185">Reference proteome</keyword>